<organism evidence="1 2">
    <name type="scientific">Romanomermis culicivorax</name>
    <name type="common">Nematode worm</name>
    <dbReference type="NCBI Taxonomy" id="13658"/>
    <lineage>
        <taxon>Eukaryota</taxon>
        <taxon>Metazoa</taxon>
        <taxon>Ecdysozoa</taxon>
        <taxon>Nematoda</taxon>
        <taxon>Enoplea</taxon>
        <taxon>Dorylaimia</taxon>
        <taxon>Mermithida</taxon>
        <taxon>Mermithoidea</taxon>
        <taxon>Mermithidae</taxon>
        <taxon>Romanomermis</taxon>
    </lineage>
</organism>
<proteinExistence type="predicted"/>
<evidence type="ECO:0000313" key="2">
    <source>
        <dbReference type="WBParaSite" id="nRc.2.0.1.t04125-RA"/>
    </source>
</evidence>
<dbReference type="AlphaFoldDB" id="A0A915HRR1"/>
<dbReference type="WBParaSite" id="nRc.2.0.1.t04125-RA">
    <property type="protein sequence ID" value="nRc.2.0.1.t04125-RA"/>
    <property type="gene ID" value="nRc.2.0.1.g04125"/>
</dbReference>
<reference evidence="2" key="1">
    <citation type="submission" date="2022-11" db="UniProtKB">
        <authorList>
            <consortium name="WormBaseParasite"/>
        </authorList>
    </citation>
    <scope>IDENTIFICATION</scope>
</reference>
<protein>
    <submittedName>
        <fullName evidence="2">Uncharacterized protein</fullName>
    </submittedName>
</protein>
<name>A0A915HRR1_ROMCU</name>
<evidence type="ECO:0000313" key="1">
    <source>
        <dbReference type="Proteomes" id="UP000887565"/>
    </source>
</evidence>
<dbReference type="Proteomes" id="UP000887565">
    <property type="component" value="Unplaced"/>
</dbReference>
<sequence length="104" mass="11965">MTWMYSLVTKTETDQASQNEQLVTKHCARRNIKLSWVEFMIGIQTFMDKEQQEQLAKELKARASSIVIYQEKSAFKKLEQCCNTIDGNYGAAFAHINGMKSGFF</sequence>
<keyword evidence="1" id="KW-1185">Reference proteome</keyword>
<accession>A0A915HRR1</accession>